<dbReference type="PANTHER" id="PTHR37488">
    <property type="entry name" value="DUF1275 DOMAIN-CONTAINING PROTEIN"/>
    <property type="match status" value="1"/>
</dbReference>
<dbReference type="PANTHER" id="PTHR37488:SF8">
    <property type="entry name" value="DUF1275 DOMAIN PROTEIN (AFU_ORTHOLOGUE AFUA_5G13060)"/>
    <property type="match status" value="1"/>
</dbReference>
<organism evidence="2 3">
    <name type="scientific">Aspergillus violaceofuscus (strain CBS 115571)</name>
    <dbReference type="NCBI Taxonomy" id="1450538"/>
    <lineage>
        <taxon>Eukaryota</taxon>
        <taxon>Fungi</taxon>
        <taxon>Dikarya</taxon>
        <taxon>Ascomycota</taxon>
        <taxon>Pezizomycotina</taxon>
        <taxon>Eurotiomycetes</taxon>
        <taxon>Eurotiomycetidae</taxon>
        <taxon>Eurotiales</taxon>
        <taxon>Aspergillaceae</taxon>
        <taxon>Aspergillus</taxon>
    </lineage>
</organism>
<feature type="transmembrane region" description="Helical" evidence="1">
    <location>
        <begin position="84"/>
        <end position="104"/>
    </location>
</feature>
<dbReference type="STRING" id="1450538.A0A2V5HE64"/>
<evidence type="ECO:0000256" key="1">
    <source>
        <dbReference type="SAM" id="Phobius"/>
    </source>
</evidence>
<reference evidence="2 3" key="1">
    <citation type="submission" date="2018-02" db="EMBL/GenBank/DDBJ databases">
        <title>The genomes of Aspergillus section Nigri reveals drivers in fungal speciation.</title>
        <authorList>
            <consortium name="DOE Joint Genome Institute"/>
            <person name="Vesth T.C."/>
            <person name="Nybo J."/>
            <person name="Theobald S."/>
            <person name="Brandl J."/>
            <person name="Frisvad J.C."/>
            <person name="Nielsen K.F."/>
            <person name="Lyhne E.K."/>
            <person name="Kogle M.E."/>
            <person name="Kuo A."/>
            <person name="Riley R."/>
            <person name="Clum A."/>
            <person name="Nolan M."/>
            <person name="Lipzen A."/>
            <person name="Salamov A."/>
            <person name="Henrissat B."/>
            <person name="Wiebenga A."/>
            <person name="De vries R.P."/>
            <person name="Grigoriev I.V."/>
            <person name="Mortensen U.H."/>
            <person name="Andersen M.R."/>
            <person name="Baker S.E."/>
        </authorList>
    </citation>
    <scope>NUCLEOTIDE SEQUENCE [LARGE SCALE GENOMIC DNA]</scope>
    <source>
        <strain evidence="2 3">CBS 115571</strain>
    </source>
</reference>
<dbReference type="Pfam" id="PF06912">
    <property type="entry name" value="DUF1275"/>
    <property type="match status" value="1"/>
</dbReference>
<evidence type="ECO:0000313" key="2">
    <source>
        <dbReference type="EMBL" id="PYI19633.1"/>
    </source>
</evidence>
<protein>
    <submittedName>
        <fullName evidence="2">DUF1275 domain protein</fullName>
    </submittedName>
</protein>
<feature type="transmembrane region" description="Helical" evidence="1">
    <location>
        <begin position="157"/>
        <end position="176"/>
    </location>
</feature>
<keyword evidence="1" id="KW-1133">Transmembrane helix</keyword>
<feature type="transmembrane region" description="Helical" evidence="1">
    <location>
        <begin position="116"/>
        <end position="137"/>
    </location>
</feature>
<feature type="transmembrane region" description="Helical" evidence="1">
    <location>
        <begin position="243"/>
        <end position="261"/>
    </location>
</feature>
<dbReference type="EMBL" id="KZ825133">
    <property type="protein sequence ID" value="PYI19633.1"/>
    <property type="molecule type" value="Genomic_DNA"/>
</dbReference>
<dbReference type="Proteomes" id="UP000249829">
    <property type="component" value="Unassembled WGS sequence"/>
</dbReference>
<dbReference type="InterPro" id="IPR010699">
    <property type="entry name" value="DUF1275"/>
</dbReference>
<name>A0A2V5HE64_ASPV1</name>
<dbReference type="AlphaFoldDB" id="A0A2V5HE64"/>
<accession>A0A2V5HE64</accession>
<keyword evidence="3" id="KW-1185">Reference proteome</keyword>
<keyword evidence="1" id="KW-0812">Transmembrane</keyword>
<gene>
    <name evidence="2" type="ORF">BO99DRAFT_458856</name>
</gene>
<sequence>MEPRGPVGKPPGHRFPRKPATWLSRRILDDLDAKHTDLICLFLCFITALCDSSAYSVWSCYLGLQTGNTITLGLGASGQPKSKPFGWLKSLVSISSFMAGAFTFANGLRLLGPRRAVTLSFSFLVQASLIIIASALIEADLIPHISAATSLTGGPLFLELIPIALLAFQSAGCLAASRFLGFNEIPIVVLTSVYFDIASDPHLLTSLLKNAPRNRRLCGAVLYVVGAICGGWLSLSAGGMQSALWIAAALKLGLAVVWLFWTKEQG</sequence>
<keyword evidence="1" id="KW-0472">Membrane</keyword>
<evidence type="ECO:0000313" key="3">
    <source>
        <dbReference type="Proteomes" id="UP000249829"/>
    </source>
</evidence>
<dbReference type="OMA" id="ITFSACY"/>
<feature type="transmembrane region" description="Helical" evidence="1">
    <location>
        <begin position="217"/>
        <end position="237"/>
    </location>
</feature>
<proteinExistence type="predicted"/>